<dbReference type="InterPro" id="IPR012951">
    <property type="entry name" value="BBE"/>
</dbReference>
<accession>A0A395SQJ1</accession>
<dbReference type="STRING" id="5514.A0A395SQJ1"/>
<dbReference type="PROSITE" id="PS00862">
    <property type="entry name" value="OX2_COVAL_FAD"/>
    <property type="match status" value="1"/>
</dbReference>
<evidence type="ECO:0000313" key="8">
    <source>
        <dbReference type="Proteomes" id="UP000266152"/>
    </source>
</evidence>
<dbReference type="Pfam" id="PF01565">
    <property type="entry name" value="FAD_binding_4"/>
    <property type="match status" value="1"/>
</dbReference>
<evidence type="ECO:0000256" key="5">
    <source>
        <dbReference type="ARBA" id="ARBA00023002"/>
    </source>
</evidence>
<dbReference type="Pfam" id="PF08031">
    <property type="entry name" value="BBE"/>
    <property type="match status" value="1"/>
</dbReference>
<evidence type="ECO:0000259" key="6">
    <source>
        <dbReference type="PROSITE" id="PS51387"/>
    </source>
</evidence>
<dbReference type="GO" id="GO:0071949">
    <property type="term" value="F:FAD binding"/>
    <property type="evidence" value="ECO:0007669"/>
    <property type="project" value="InterPro"/>
</dbReference>
<organism evidence="7 8">
    <name type="scientific">Fusarium sporotrichioides</name>
    <dbReference type="NCBI Taxonomy" id="5514"/>
    <lineage>
        <taxon>Eukaryota</taxon>
        <taxon>Fungi</taxon>
        <taxon>Dikarya</taxon>
        <taxon>Ascomycota</taxon>
        <taxon>Pezizomycotina</taxon>
        <taxon>Sordariomycetes</taxon>
        <taxon>Hypocreomycetidae</taxon>
        <taxon>Hypocreales</taxon>
        <taxon>Nectriaceae</taxon>
        <taxon>Fusarium</taxon>
    </lineage>
</organism>
<keyword evidence="8" id="KW-1185">Reference proteome</keyword>
<dbReference type="PROSITE" id="PS51387">
    <property type="entry name" value="FAD_PCMH"/>
    <property type="match status" value="1"/>
</dbReference>
<comment type="cofactor">
    <cofactor evidence="1">
        <name>FAD</name>
        <dbReference type="ChEBI" id="CHEBI:57692"/>
    </cofactor>
</comment>
<evidence type="ECO:0000256" key="1">
    <source>
        <dbReference type="ARBA" id="ARBA00001974"/>
    </source>
</evidence>
<sequence length="541" mass="59590">MPGLISERTWSGLADIMPDGQVLLPGTEAYSKAIFVGNLSYRQTNPAVVVQARSVQDVRSAVKFAKKNGIKLTAKSGGHSFMGYCLNEGGIVLDMSQMKGCHIDTDSMTIDMQGGLLWEDVYNKHLQDKRDIVIGGQCASIGVSGFTLGGGISPFSRSYGLGCDNLLEMTVVTASGDVVTVSRDDEDPKKRDLFWALCGGGGGNLGITVSMKSKLHKLRDQDGKVVSGQLTWNLPQQQEAFDEAMQTFNSNKWPSELTMDAMWSHGQNKQLTGGMTVIYNGCMGKAQEVLKPILAHGPINSTLQETSWTDCVEQSEGWDTGSKVYHHHASFIFADGAITQELTSTVAGLINEAAGVVGITEENKANQPKCHFSWSHIGAMTEEIPAEDTAFYWRDGHYVATFKAQWTDKKKRNDIMSFMAKCQAKLSLFAIEQKAAYVNYIDGSVPNWQEAYYGENYSRLQKVKAEWDSDNFFNHKQSIKPVSDCDTSIPIHDTLMIPSKKKVSEKAQLELMESWWEDSVFSIAGGAWHARGRPVAVLARC</sequence>
<dbReference type="InterPro" id="IPR006094">
    <property type="entry name" value="Oxid_FAD_bind_N"/>
</dbReference>
<dbReference type="InterPro" id="IPR016166">
    <property type="entry name" value="FAD-bd_PCMH"/>
</dbReference>
<dbReference type="SUPFAM" id="SSF56176">
    <property type="entry name" value="FAD-binding/transporter-associated domain-like"/>
    <property type="match status" value="1"/>
</dbReference>
<keyword evidence="3" id="KW-0285">Flavoprotein</keyword>
<dbReference type="GO" id="GO:0016491">
    <property type="term" value="F:oxidoreductase activity"/>
    <property type="evidence" value="ECO:0007669"/>
    <property type="project" value="UniProtKB-KW"/>
</dbReference>
<dbReference type="PANTHER" id="PTHR42973">
    <property type="entry name" value="BINDING OXIDOREDUCTASE, PUTATIVE (AFU_ORTHOLOGUE AFUA_1G17690)-RELATED"/>
    <property type="match status" value="1"/>
</dbReference>
<dbReference type="AlphaFoldDB" id="A0A395SQJ1"/>
<proteinExistence type="inferred from homology"/>
<dbReference type="InterPro" id="IPR006093">
    <property type="entry name" value="Oxy_OxRdtase_FAD_BS"/>
</dbReference>
<dbReference type="InterPro" id="IPR016169">
    <property type="entry name" value="FAD-bd_PCMH_sub2"/>
</dbReference>
<evidence type="ECO:0000313" key="7">
    <source>
        <dbReference type="EMBL" id="RGP74723.1"/>
    </source>
</evidence>
<feature type="domain" description="FAD-binding PCMH-type" evidence="6">
    <location>
        <begin position="42"/>
        <end position="218"/>
    </location>
</feature>
<evidence type="ECO:0000256" key="3">
    <source>
        <dbReference type="ARBA" id="ARBA00022630"/>
    </source>
</evidence>
<name>A0A395SQJ1_FUSSP</name>
<dbReference type="Gene3D" id="3.30.43.10">
    <property type="entry name" value="Uridine Diphospho-n-acetylenolpyruvylglucosamine Reductase, domain 2"/>
    <property type="match status" value="1"/>
</dbReference>
<dbReference type="PANTHER" id="PTHR42973:SF39">
    <property type="entry name" value="FAD-BINDING PCMH-TYPE DOMAIN-CONTAINING PROTEIN"/>
    <property type="match status" value="1"/>
</dbReference>
<comment type="similarity">
    <text evidence="2">Belongs to the oxygen-dependent FAD-linked oxidoreductase family.</text>
</comment>
<keyword evidence="4" id="KW-0274">FAD</keyword>
<dbReference type="InterPro" id="IPR016167">
    <property type="entry name" value="FAD-bd_PCMH_sub1"/>
</dbReference>
<dbReference type="Gene3D" id="3.40.462.20">
    <property type="match status" value="1"/>
</dbReference>
<evidence type="ECO:0000256" key="4">
    <source>
        <dbReference type="ARBA" id="ARBA00022827"/>
    </source>
</evidence>
<evidence type="ECO:0000256" key="2">
    <source>
        <dbReference type="ARBA" id="ARBA00005466"/>
    </source>
</evidence>
<protein>
    <submittedName>
        <fullName evidence="7">FAD linked oxidase</fullName>
    </submittedName>
</protein>
<comment type="caution">
    <text evidence="7">The sequence shown here is derived from an EMBL/GenBank/DDBJ whole genome shotgun (WGS) entry which is preliminary data.</text>
</comment>
<keyword evidence="5" id="KW-0560">Oxidoreductase</keyword>
<dbReference type="InterPro" id="IPR050416">
    <property type="entry name" value="FAD-linked_Oxidoreductase"/>
</dbReference>
<gene>
    <name evidence="7" type="ORF">FSPOR_1302</name>
</gene>
<dbReference type="Proteomes" id="UP000266152">
    <property type="component" value="Unassembled WGS sequence"/>
</dbReference>
<dbReference type="Gene3D" id="3.30.465.10">
    <property type="match status" value="1"/>
</dbReference>
<dbReference type="EMBL" id="PXOF01000020">
    <property type="protein sequence ID" value="RGP74723.1"/>
    <property type="molecule type" value="Genomic_DNA"/>
</dbReference>
<reference evidence="7 8" key="1">
    <citation type="journal article" date="2018" name="PLoS Pathog.">
        <title>Evolution of structural diversity of trichothecenes, a family of toxins produced by plant pathogenic and entomopathogenic fungi.</title>
        <authorList>
            <person name="Proctor R.H."/>
            <person name="McCormick S.P."/>
            <person name="Kim H.S."/>
            <person name="Cardoza R.E."/>
            <person name="Stanley A.M."/>
            <person name="Lindo L."/>
            <person name="Kelly A."/>
            <person name="Brown D.W."/>
            <person name="Lee T."/>
            <person name="Vaughan M.M."/>
            <person name="Alexander N.J."/>
            <person name="Busman M."/>
            <person name="Gutierrez S."/>
        </authorList>
    </citation>
    <scope>NUCLEOTIDE SEQUENCE [LARGE SCALE GENOMIC DNA]</scope>
    <source>
        <strain evidence="7 8">NRRL 3299</strain>
    </source>
</reference>
<dbReference type="InterPro" id="IPR036318">
    <property type="entry name" value="FAD-bd_PCMH-like_sf"/>
</dbReference>